<feature type="signal peptide" evidence="1">
    <location>
        <begin position="1"/>
        <end position="25"/>
    </location>
</feature>
<feature type="chain" id="PRO_5043013340" evidence="1">
    <location>
        <begin position="26"/>
        <end position="79"/>
    </location>
</feature>
<dbReference type="PANTHER" id="PTHR48216">
    <property type="match status" value="1"/>
</dbReference>
<dbReference type="Proteomes" id="UP001367508">
    <property type="component" value="Unassembled WGS sequence"/>
</dbReference>
<evidence type="ECO:0000313" key="3">
    <source>
        <dbReference type="Proteomes" id="UP001367508"/>
    </source>
</evidence>
<sequence length="79" mass="8770">MASFRMLLLSLFIAFSLLSFGHVQASRKLLAPTLPNLGNYPGLNFPPFPKVTEWPEYRMPPPLFGTVPPFTPPATITNP</sequence>
<keyword evidence="1" id="KW-0732">Signal</keyword>
<evidence type="ECO:0000313" key="2">
    <source>
        <dbReference type="EMBL" id="KAK7328107.1"/>
    </source>
</evidence>
<keyword evidence="3" id="KW-1185">Reference proteome</keyword>
<proteinExistence type="predicted"/>
<protein>
    <submittedName>
        <fullName evidence="2">Uncharacterized protein</fullName>
    </submittedName>
</protein>
<accession>A0AAN9L2C3</accession>
<dbReference type="PANTHER" id="PTHR48216:SF1">
    <property type="match status" value="1"/>
</dbReference>
<dbReference type="EMBL" id="JAYMYQ010000005">
    <property type="protein sequence ID" value="KAK7328107.1"/>
    <property type="molecule type" value="Genomic_DNA"/>
</dbReference>
<organism evidence="2 3">
    <name type="scientific">Canavalia gladiata</name>
    <name type="common">Sword bean</name>
    <name type="synonym">Dolichos gladiatus</name>
    <dbReference type="NCBI Taxonomy" id="3824"/>
    <lineage>
        <taxon>Eukaryota</taxon>
        <taxon>Viridiplantae</taxon>
        <taxon>Streptophyta</taxon>
        <taxon>Embryophyta</taxon>
        <taxon>Tracheophyta</taxon>
        <taxon>Spermatophyta</taxon>
        <taxon>Magnoliopsida</taxon>
        <taxon>eudicotyledons</taxon>
        <taxon>Gunneridae</taxon>
        <taxon>Pentapetalae</taxon>
        <taxon>rosids</taxon>
        <taxon>fabids</taxon>
        <taxon>Fabales</taxon>
        <taxon>Fabaceae</taxon>
        <taxon>Papilionoideae</taxon>
        <taxon>50 kb inversion clade</taxon>
        <taxon>NPAAA clade</taxon>
        <taxon>indigoferoid/millettioid clade</taxon>
        <taxon>Phaseoleae</taxon>
        <taxon>Canavalia</taxon>
    </lineage>
</organism>
<dbReference type="AlphaFoldDB" id="A0AAN9L2C3"/>
<comment type="caution">
    <text evidence="2">The sequence shown here is derived from an EMBL/GenBank/DDBJ whole genome shotgun (WGS) entry which is preliminary data.</text>
</comment>
<reference evidence="2 3" key="1">
    <citation type="submission" date="2024-01" db="EMBL/GenBank/DDBJ databases">
        <title>The genomes of 5 underutilized Papilionoideae crops provide insights into root nodulation and disease resistanc.</title>
        <authorList>
            <person name="Jiang F."/>
        </authorList>
    </citation>
    <scope>NUCLEOTIDE SEQUENCE [LARGE SCALE GENOMIC DNA]</scope>
    <source>
        <strain evidence="2">LVBAO_FW01</strain>
        <tissue evidence="2">Leaves</tissue>
    </source>
</reference>
<gene>
    <name evidence="2" type="ORF">VNO77_22203</name>
</gene>
<name>A0AAN9L2C3_CANGL</name>
<evidence type="ECO:0000256" key="1">
    <source>
        <dbReference type="SAM" id="SignalP"/>
    </source>
</evidence>